<evidence type="ECO:0000256" key="5">
    <source>
        <dbReference type="ARBA" id="ARBA00022448"/>
    </source>
</evidence>
<dbReference type="PIRSF" id="PIRSF006643">
    <property type="entry name" value="NDUA6"/>
    <property type="match status" value="1"/>
</dbReference>
<comment type="subcellular location">
    <subcellularLocation>
        <location evidence="1">Mitochondrion inner membrane</location>
        <topology evidence="1">Peripheral membrane protein</topology>
        <orientation evidence="1">Matrix side</orientation>
    </subcellularLocation>
</comment>
<evidence type="ECO:0000256" key="9">
    <source>
        <dbReference type="ARBA" id="ARBA00023128"/>
    </source>
</evidence>
<evidence type="ECO:0000256" key="1">
    <source>
        <dbReference type="ARBA" id="ARBA00004443"/>
    </source>
</evidence>
<gene>
    <name evidence="15" type="ORF">LPLAT_LOCUS9955</name>
</gene>
<keyword evidence="8" id="KW-0249">Electron transport</keyword>
<dbReference type="AlphaFoldDB" id="A0AAV2NXJ1"/>
<keyword evidence="16" id="KW-1185">Reference proteome</keyword>
<dbReference type="GO" id="GO:0045271">
    <property type="term" value="C:respiratory chain complex I"/>
    <property type="evidence" value="ECO:0007669"/>
    <property type="project" value="InterPro"/>
</dbReference>
<dbReference type="EMBL" id="OZ034828">
    <property type="protein sequence ID" value="CAL1684296.1"/>
    <property type="molecule type" value="Genomic_DNA"/>
</dbReference>
<dbReference type="InterPro" id="IPR045299">
    <property type="entry name" value="Complex1_LYR_NDUFA6_LYRM6"/>
</dbReference>
<dbReference type="PANTHER" id="PTHR12964">
    <property type="entry name" value="NADH-UBIQUINONE OXIDOREDUCTASE B14 SUBUNIT"/>
    <property type="match status" value="1"/>
</dbReference>
<evidence type="ECO:0000256" key="3">
    <source>
        <dbReference type="ARBA" id="ARBA00011790"/>
    </source>
</evidence>
<evidence type="ECO:0000256" key="10">
    <source>
        <dbReference type="ARBA" id="ARBA00023136"/>
    </source>
</evidence>
<evidence type="ECO:0000259" key="14">
    <source>
        <dbReference type="Pfam" id="PF05347"/>
    </source>
</evidence>
<dbReference type="CDD" id="cd20266">
    <property type="entry name" value="Complex1_LYR_NDUFA6_LYRM6"/>
    <property type="match status" value="1"/>
</dbReference>
<dbReference type="PANTHER" id="PTHR12964:SF0">
    <property type="entry name" value="NADH DEHYDROGENASE [UBIQUINONE] 1 ALPHA SUBCOMPLEX SUBUNIT 6"/>
    <property type="match status" value="1"/>
</dbReference>
<protein>
    <recommendedName>
        <fullName evidence="4">NADH dehydrogenase [ubiquinone] 1 alpha subcomplex subunit 6</fullName>
    </recommendedName>
    <alternativeName>
        <fullName evidence="11">Complex I-B14</fullName>
    </alternativeName>
    <alternativeName>
        <fullName evidence="12">NADH-ubiquinone oxidoreductase B14 subunit</fullName>
    </alternativeName>
</protein>
<keyword evidence="9" id="KW-0496">Mitochondrion</keyword>
<keyword evidence="10" id="KW-0472">Membrane</keyword>
<dbReference type="Pfam" id="PF05347">
    <property type="entry name" value="Complex1_LYR"/>
    <property type="match status" value="1"/>
</dbReference>
<proteinExistence type="inferred from homology"/>
<evidence type="ECO:0000313" key="15">
    <source>
        <dbReference type="EMBL" id="CAL1684296.1"/>
    </source>
</evidence>
<feature type="domain" description="Complex 1 LYR protein" evidence="14">
    <location>
        <begin position="25"/>
        <end position="87"/>
    </location>
</feature>
<keyword evidence="5" id="KW-0813">Transport</keyword>
<comment type="subunit">
    <text evidence="3">Mammalian complex I is composed of 45 different subunits.</text>
</comment>
<comment type="similarity">
    <text evidence="2">Belongs to the complex I LYR family.</text>
</comment>
<evidence type="ECO:0000256" key="2">
    <source>
        <dbReference type="ARBA" id="ARBA00009508"/>
    </source>
</evidence>
<evidence type="ECO:0000256" key="11">
    <source>
        <dbReference type="ARBA" id="ARBA00030213"/>
    </source>
</evidence>
<dbReference type="InterPro" id="IPR016488">
    <property type="entry name" value="NADH_Ub_cplx-1_asu_su-6"/>
</dbReference>
<reference evidence="15" key="1">
    <citation type="submission" date="2024-04" db="EMBL/GenBank/DDBJ databases">
        <authorList>
            <consortium name="Molecular Ecology Group"/>
        </authorList>
    </citation>
    <scope>NUCLEOTIDE SEQUENCE</scope>
</reference>
<evidence type="ECO:0000256" key="6">
    <source>
        <dbReference type="ARBA" id="ARBA00022660"/>
    </source>
</evidence>
<keyword evidence="7" id="KW-0999">Mitochondrion inner membrane</keyword>
<name>A0AAV2NXJ1_9HYME</name>
<evidence type="ECO:0000313" key="16">
    <source>
        <dbReference type="Proteomes" id="UP001497644"/>
    </source>
</evidence>
<evidence type="ECO:0000256" key="13">
    <source>
        <dbReference type="ARBA" id="ARBA00046116"/>
    </source>
</evidence>
<evidence type="ECO:0000256" key="4">
    <source>
        <dbReference type="ARBA" id="ARBA00016386"/>
    </source>
</evidence>
<organism evidence="15 16">
    <name type="scientific">Lasius platythorax</name>
    <dbReference type="NCBI Taxonomy" id="488582"/>
    <lineage>
        <taxon>Eukaryota</taxon>
        <taxon>Metazoa</taxon>
        <taxon>Ecdysozoa</taxon>
        <taxon>Arthropoda</taxon>
        <taxon>Hexapoda</taxon>
        <taxon>Insecta</taxon>
        <taxon>Pterygota</taxon>
        <taxon>Neoptera</taxon>
        <taxon>Endopterygota</taxon>
        <taxon>Hymenoptera</taxon>
        <taxon>Apocrita</taxon>
        <taxon>Aculeata</taxon>
        <taxon>Formicoidea</taxon>
        <taxon>Formicidae</taxon>
        <taxon>Formicinae</taxon>
        <taxon>Lasius</taxon>
        <taxon>Lasius</taxon>
    </lineage>
</organism>
<dbReference type="GO" id="GO:0006979">
    <property type="term" value="P:response to oxidative stress"/>
    <property type="evidence" value="ECO:0007669"/>
    <property type="project" value="TreeGrafter"/>
</dbReference>
<keyword evidence="6" id="KW-0679">Respiratory chain</keyword>
<comment type="function">
    <text evidence="13">Accessory subunit of the mitochondrial membrane respiratory chain NADH dehydrogenase (Complex I), that is believed to be not involved in catalysis. Required for proper complex I assembly. Complex I functions in the transfer of electrons from NADH to the respiratory chain. The immediate electron acceptor for the enzyme is believed to be ubiquinone.</text>
</comment>
<dbReference type="Proteomes" id="UP001497644">
    <property type="component" value="Chromosome 5"/>
</dbReference>
<dbReference type="InterPro" id="IPR008011">
    <property type="entry name" value="Complex1_LYR_dom"/>
</dbReference>
<dbReference type="GO" id="GO:0005743">
    <property type="term" value="C:mitochondrial inner membrane"/>
    <property type="evidence" value="ECO:0007669"/>
    <property type="project" value="UniProtKB-SubCell"/>
</dbReference>
<evidence type="ECO:0000256" key="8">
    <source>
        <dbReference type="ARBA" id="ARBA00022982"/>
    </source>
</evidence>
<evidence type="ECO:0000256" key="7">
    <source>
        <dbReference type="ARBA" id="ARBA00022792"/>
    </source>
</evidence>
<accession>A0AAV2NXJ1</accession>
<evidence type="ECO:0000256" key="12">
    <source>
        <dbReference type="ARBA" id="ARBA00032352"/>
    </source>
</evidence>
<sequence>MASQAATVARQVKPILSVNREDARRKVLTLYKAWIRQVPTSLLSYDIPKNEAECKQKIREEFKRHAYVTDLRIIDRLIIRGQMELQEVANVWKPKGQLMHYWKETWEKKPTDFMSKFLRGQD</sequence>